<dbReference type="Gene3D" id="3.40.50.360">
    <property type="match status" value="1"/>
</dbReference>
<keyword evidence="2" id="KW-0285">Flavoprotein</keyword>
<dbReference type="Proteomes" id="UP000033662">
    <property type="component" value="Unassembled WGS sequence"/>
</dbReference>
<proteinExistence type="predicted"/>
<dbReference type="GO" id="GO:0016655">
    <property type="term" value="F:oxidoreductase activity, acting on NAD(P)H, quinone or similar compound as acceptor"/>
    <property type="evidence" value="ECO:0007669"/>
    <property type="project" value="UniProtKB-ARBA"/>
</dbReference>
<reference evidence="4 5" key="1">
    <citation type="submission" date="2015-03" db="EMBL/GenBank/DDBJ databases">
        <title>Pseudomonas fluorescens 1855-344 Genome sequencing and assembly.</title>
        <authorList>
            <person name="Eng W.W.H."/>
            <person name="Gan H.M."/>
            <person name="Savka M.A."/>
        </authorList>
    </citation>
    <scope>NUCLEOTIDE SEQUENCE [LARGE SCALE GENOMIC DNA]</scope>
    <source>
        <strain evidence="4 5">1855-344</strain>
    </source>
</reference>
<name>A0A0F4XVQ3_9PSED</name>
<dbReference type="GO" id="GO:0010181">
    <property type="term" value="F:FMN binding"/>
    <property type="evidence" value="ECO:0007669"/>
    <property type="project" value="TreeGrafter"/>
</dbReference>
<dbReference type="Pfam" id="PF03358">
    <property type="entry name" value="FMN_red"/>
    <property type="match status" value="1"/>
</dbReference>
<protein>
    <submittedName>
        <fullName evidence="4">NADPH:quinone oxidoreductase</fullName>
    </submittedName>
</protein>
<sequence length="195" mass="20723">MTATINILGLSGSLRQQSAHTAILNTVAERLTGQVRLTLHGLESIPPYNEDYDGVHAPQAVSDLRAAVAAADGVLIGSPEYNHGMSGVLKNALDWLSRPHGKSVLTGLPVLGFTASPAFTGGVRAHQQLNETLWAVRAALVVYPQIVIGDVHSKIEHGRLADGAARTFLLDGIGALIEQIDQATKEKIDGDNPRR</sequence>
<evidence type="ECO:0000256" key="1">
    <source>
        <dbReference type="ARBA" id="ARBA00001917"/>
    </source>
</evidence>
<dbReference type="OrthoDB" id="9812295at2"/>
<dbReference type="PATRIC" id="fig|132476.4.peg.220"/>
<evidence type="ECO:0000313" key="4">
    <source>
        <dbReference type="EMBL" id="KKA09962.1"/>
    </source>
</evidence>
<dbReference type="PANTHER" id="PTHR30543">
    <property type="entry name" value="CHROMATE REDUCTASE"/>
    <property type="match status" value="1"/>
</dbReference>
<dbReference type="AlphaFoldDB" id="A0A0F4XVQ3"/>
<accession>A0A0F4XVQ3</accession>
<comment type="caution">
    <text evidence="4">The sequence shown here is derived from an EMBL/GenBank/DDBJ whole genome shotgun (WGS) entry which is preliminary data.</text>
</comment>
<evidence type="ECO:0000313" key="5">
    <source>
        <dbReference type="Proteomes" id="UP000033662"/>
    </source>
</evidence>
<organism evidence="4 5">
    <name type="scientific">Pseudomonas kilonensis</name>
    <dbReference type="NCBI Taxonomy" id="132476"/>
    <lineage>
        <taxon>Bacteria</taxon>
        <taxon>Pseudomonadati</taxon>
        <taxon>Pseudomonadota</taxon>
        <taxon>Gammaproteobacteria</taxon>
        <taxon>Pseudomonadales</taxon>
        <taxon>Pseudomonadaceae</taxon>
        <taxon>Pseudomonas</taxon>
    </lineage>
</organism>
<dbReference type="SUPFAM" id="SSF52218">
    <property type="entry name" value="Flavoproteins"/>
    <property type="match status" value="1"/>
</dbReference>
<dbReference type="GO" id="GO:0005829">
    <property type="term" value="C:cytosol"/>
    <property type="evidence" value="ECO:0007669"/>
    <property type="project" value="TreeGrafter"/>
</dbReference>
<evidence type="ECO:0000259" key="3">
    <source>
        <dbReference type="Pfam" id="PF03358"/>
    </source>
</evidence>
<comment type="cofactor">
    <cofactor evidence="1">
        <name>FMN</name>
        <dbReference type="ChEBI" id="CHEBI:58210"/>
    </cofactor>
</comment>
<dbReference type="PANTHER" id="PTHR30543:SF21">
    <property type="entry name" value="NAD(P)H-DEPENDENT FMN REDUCTASE LOT6"/>
    <property type="match status" value="1"/>
</dbReference>
<dbReference type="InterPro" id="IPR050712">
    <property type="entry name" value="NAD(P)H-dep_reductase"/>
</dbReference>
<feature type="domain" description="NADPH-dependent FMN reductase-like" evidence="3">
    <location>
        <begin position="6"/>
        <end position="150"/>
    </location>
</feature>
<dbReference type="InterPro" id="IPR029039">
    <property type="entry name" value="Flavoprotein-like_sf"/>
</dbReference>
<keyword evidence="2" id="KW-0288">FMN</keyword>
<gene>
    <name evidence="4" type="ORF">VP02_01020</name>
</gene>
<dbReference type="EMBL" id="JZXC01000001">
    <property type="protein sequence ID" value="KKA09962.1"/>
    <property type="molecule type" value="Genomic_DNA"/>
</dbReference>
<evidence type="ECO:0000256" key="2">
    <source>
        <dbReference type="ARBA" id="ARBA00022643"/>
    </source>
</evidence>
<dbReference type="InterPro" id="IPR005025">
    <property type="entry name" value="FMN_Rdtase-like_dom"/>
</dbReference>